<dbReference type="AlphaFoldDB" id="A0A814CSQ2"/>
<protein>
    <submittedName>
        <fullName evidence="3">Uncharacterized protein</fullName>
    </submittedName>
</protein>
<dbReference type="Proteomes" id="UP000663829">
    <property type="component" value="Unassembled WGS sequence"/>
</dbReference>
<feature type="region of interest" description="Disordered" evidence="1">
    <location>
        <begin position="101"/>
        <end position="228"/>
    </location>
</feature>
<evidence type="ECO:0000313" key="2">
    <source>
        <dbReference type="EMBL" id="CAF0744494.1"/>
    </source>
</evidence>
<dbReference type="Proteomes" id="UP000681722">
    <property type="component" value="Unassembled WGS sequence"/>
</dbReference>
<evidence type="ECO:0000256" key="1">
    <source>
        <dbReference type="SAM" id="MobiDB-lite"/>
    </source>
</evidence>
<proteinExistence type="predicted"/>
<dbReference type="EMBL" id="CAJNOK010000314">
    <property type="protein sequence ID" value="CAF0744494.1"/>
    <property type="molecule type" value="Genomic_DNA"/>
</dbReference>
<feature type="compositionally biased region" description="Low complexity" evidence="1">
    <location>
        <begin position="148"/>
        <end position="166"/>
    </location>
</feature>
<sequence length="228" mass="26145">MTEGPWEFCRESRLGYMMPLTIENEIELLFCLSTMSEYFLPKGFFYLVLWSKLSRLNEQKSYTFEEMIEHLKTLYDESVFDNLDAVQNLKGFSEFKLSVFPSSSDPQTDTSTTTKSDDFLAPESSGVLDERRPRKISVNATQRKARTRTQTPYSPISNSTSSRSQSQPNDIRRSGRRGATKTADMPEEQNNTKIKTRQQKLNNGEYTESLSLTTKSNEPIATRSRKAP</sequence>
<dbReference type="Proteomes" id="UP000677228">
    <property type="component" value="Unassembled WGS sequence"/>
</dbReference>
<organism evidence="3 6">
    <name type="scientific">Didymodactylos carnosus</name>
    <dbReference type="NCBI Taxonomy" id="1234261"/>
    <lineage>
        <taxon>Eukaryota</taxon>
        <taxon>Metazoa</taxon>
        <taxon>Spiralia</taxon>
        <taxon>Gnathifera</taxon>
        <taxon>Rotifera</taxon>
        <taxon>Eurotatoria</taxon>
        <taxon>Bdelloidea</taxon>
        <taxon>Philodinida</taxon>
        <taxon>Philodinidae</taxon>
        <taxon>Didymodactylos</taxon>
    </lineage>
</organism>
<evidence type="ECO:0000313" key="4">
    <source>
        <dbReference type="EMBL" id="CAF3522356.1"/>
    </source>
</evidence>
<feature type="compositionally biased region" description="Polar residues" evidence="1">
    <location>
        <begin position="188"/>
        <end position="219"/>
    </location>
</feature>
<name>A0A814CSQ2_9BILA</name>
<gene>
    <name evidence="3" type="ORF">GPM918_LOCUS10937</name>
    <name evidence="2" type="ORF">OVA965_LOCUS1641</name>
    <name evidence="5" type="ORF">SRO942_LOCUS10938</name>
    <name evidence="4" type="ORF">TMI583_LOCUS1641</name>
</gene>
<evidence type="ECO:0000313" key="3">
    <source>
        <dbReference type="EMBL" id="CAF0945284.1"/>
    </source>
</evidence>
<feature type="compositionally biased region" description="Low complexity" evidence="1">
    <location>
        <begin position="102"/>
        <end position="114"/>
    </location>
</feature>
<dbReference type="OrthoDB" id="10045298at2759"/>
<evidence type="ECO:0000313" key="5">
    <source>
        <dbReference type="EMBL" id="CAF3721488.1"/>
    </source>
</evidence>
<dbReference type="EMBL" id="CAJOBC010002212">
    <property type="protein sequence ID" value="CAF3721488.1"/>
    <property type="molecule type" value="Genomic_DNA"/>
</dbReference>
<reference evidence="3" key="1">
    <citation type="submission" date="2021-02" db="EMBL/GenBank/DDBJ databases">
        <authorList>
            <person name="Nowell W R."/>
        </authorList>
    </citation>
    <scope>NUCLEOTIDE SEQUENCE</scope>
</reference>
<keyword evidence="6" id="KW-1185">Reference proteome</keyword>
<comment type="caution">
    <text evidence="3">The sequence shown here is derived from an EMBL/GenBank/DDBJ whole genome shotgun (WGS) entry which is preliminary data.</text>
</comment>
<dbReference type="Proteomes" id="UP000682733">
    <property type="component" value="Unassembled WGS sequence"/>
</dbReference>
<accession>A0A814CSQ2</accession>
<evidence type="ECO:0000313" key="6">
    <source>
        <dbReference type="Proteomes" id="UP000663829"/>
    </source>
</evidence>
<dbReference type="EMBL" id="CAJOBA010000314">
    <property type="protein sequence ID" value="CAF3522356.1"/>
    <property type="molecule type" value="Genomic_DNA"/>
</dbReference>
<dbReference type="EMBL" id="CAJNOQ010002212">
    <property type="protein sequence ID" value="CAF0945284.1"/>
    <property type="molecule type" value="Genomic_DNA"/>
</dbReference>